<keyword evidence="2" id="KW-1185">Reference proteome</keyword>
<reference evidence="1 2" key="1">
    <citation type="submission" date="2017-08" db="EMBL/GenBank/DDBJ databases">
        <title>Mesorhizobium wenxinae sp. nov., a novel rhizobial species isolated from root nodules of chickpea (Cicer arietinum L.).</title>
        <authorList>
            <person name="Zhang J."/>
        </authorList>
    </citation>
    <scope>NUCLEOTIDE SEQUENCE [LARGE SCALE GENOMIC DNA]</scope>
    <source>
        <strain evidence="2">WYCCWR 10019</strain>
    </source>
</reference>
<dbReference type="EMBL" id="NPKH01000037">
    <property type="protein sequence ID" value="PAP92076.1"/>
    <property type="molecule type" value="Genomic_DNA"/>
</dbReference>
<name>A0A271K8L2_9HYPH</name>
<organism evidence="1 2">
    <name type="scientific">Mesorhizobium wenxiniae</name>
    <dbReference type="NCBI Taxonomy" id="2014805"/>
    <lineage>
        <taxon>Bacteria</taxon>
        <taxon>Pseudomonadati</taxon>
        <taxon>Pseudomonadota</taxon>
        <taxon>Alphaproteobacteria</taxon>
        <taxon>Hyphomicrobiales</taxon>
        <taxon>Phyllobacteriaceae</taxon>
        <taxon>Mesorhizobium</taxon>
    </lineage>
</organism>
<comment type="caution">
    <text evidence="1">The sequence shown here is derived from an EMBL/GenBank/DDBJ whole genome shotgun (WGS) entry which is preliminary data.</text>
</comment>
<accession>A0A271K8L2</accession>
<dbReference type="Proteomes" id="UP000215931">
    <property type="component" value="Unassembled WGS sequence"/>
</dbReference>
<evidence type="ECO:0000313" key="1">
    <source>
        <dbReference type="EMBL" id="PAP92076.1"/>
    </source>
</evidence>
<protein>
    <submittedName>
        <fullName evidence="1">Uncharacterized protein</fullName>
    </submittedName>
</protein>
<gene>
    <name evidence="1" type="ORF">CIT31_29250</name>
</gene>
<evidence type="ECO:0000313" key="2">
    <source>
        <dbReference type="Proteomes" id="UP000215931"/>
    </source>
</evidence>
<sequence length="212" mass="24162">MLTLERKMQFMAYNSIFPDALDSCDLRDIGNVDTIRDQFGEIYGFVRRRAEPAGLLLHAGMALKIYHMIRDDRPLQQGTAEGLEEFICKEIDRGNVDCKQHIGFAILGQGFLSISCWGKGNGLYVQTYSVEDSYPNLTRKTLEKTAVACTWDSRIMFHEVLAWHEYLKTSRTHAHKVAYLSNMVSGYLDEAPNVSLPDPNAFVSFDRVIQDR</sequence>
<proteinExistence type="predicted"/>
<dbReference type="AlphaFoldDB" id="A0A271K8L2"/>